<protein>
    <submittedName>
        <fullName evidence="4">ADP-ribose pyrophosphatase, mitochondrial isoform X1</fullName>
    </submittedName>
</protein>
<feature type="compositionally biased region" description="Polar residues" evidence="1">
    <location>
        <begin position="18"/>
        <end position="27"/>
    </location>
</feature>
<dbReference type="CDD" id="cd03670">
    <property type="entry name" value="NUDIX_ADPRase_Nudt9"/>
    <property type="match status" value="1"/>
</dbReference>
<dbReference type="Gene3D" id="3.90.79.10">
    <property type="entry name" value="Nucleoside Triphosphate Pyrophosphohydrolase"/>
    <property type="match status" value="1"/>
</dbReference>
<dbReference type="PANTHER" id="PTHR13030:SF8">
    <property type="entry name" value="ADP-RIBOSE PYROPHOSPHATASE, MITOCHONDRIAL"/>
    <property type="match status" value="1"/>
</dbReference>
<keyword evidence="3" id="KW-1185">Reference proteome</keyword>
<dbReference type="PANTHER" id="PTHR13030">
    <property type="entry name" value="NUDIX HYDROLASE"/>
    <property type="match status" value="1"/>
</dbReference>
<feature type="domain" description="Nudix hydrolase" evidence="2">
    <location>
        <begin position="212"/>
        <end position="366"/>
    </location>
</feature>
<evidence type="ECO:0000313" key="4">
    <source>
        <dbReference type="RefSeq" id="XP_035824516.1"/>
    </source>
</evidence>
<sequence length="371" mass="41361">MTQTQRFLRLVLTQISRRSQPASSSVDGISFSKPRRTQSGTHLGGKGRRSQHQQQQQSSGGDGARPRSLSLPGNPSKEAAVAIMKTHVKARCEVYPRGDIKRFLVPDDKVSWDELFPEYAPVEYTSPSVLQMPPWADVDFRHTVTNGDDTSSPHSPKWNQLDGKVNRRSHMGSYQIYEKVPRNPVGRTGMIGRGTLGRWGPNHAADPIVTRWKRDDNGKVVKDANGKQILEFIAVQRRDNGEWALPGGMVDAGEVVSITLKREFGEEALNSLEANDADKKAIEASINDLFMKGVEVYRGYVDDPRNTDNSWMETVAMNFHDAEGTGVAKFKLHAGDDAVGVQWMELSHDLKLYASHINFLQTTAEKLGAHW</sequence>
<dbReference type="InterPro" id="IPR015797">
    <property type="entry name" value="NUDIX_hydrolase-like_dom_sf"/>
</dbReference>
<organism evidence="3 4">
    <name type="scientific">Aplysia californica</name>
    <name type="common">California sea hare</name>
    <dbReference type="NCBI Taxonomy" id="6500"/>
    <lineage>
        <taxon>Eukaryota</taxon>
        <taxon>Metazoa</taxon>
        <taxon>Spiralia</taxon>
        <taxon>Lophotrochozoa</taxon>
        <taxon>Mollusca</taxon>
        <taxon>Gastropoda</taxon>
        <taxon>Heterobranchia</taxon>
        <taxon>Euthyneura</taxon>
        <taxon>Tectipleura</taxon>
        <taxon>Aplysiida</taxon>
        <taxon>Aplysioidea</taxon>
        <taxon>Aplysiidae</taxon>
        <taxon>Aplysia</taxon>
    </lineage>
</organism>
<evidence type="ECO:0000259" key="2">
    <source>
        <dbReference type="PROSITE" id="PS51462"/>
    </source>
</evidence>
<gene>
    <name evidence="4" type="primary">LOC101855776</name>
</gene>
<evidence type="ECO:0000256" key="1">
    <source>
        <dbReference type="SAM" id="MobiDB-lite"/>
    </source>
</evidence>
<evidence type="ECO:0000313" key="3">
    <source>
        <dbReference type="Proteomes" id="UP000694888"/>
    </source>
</evidence>
<dbReference type="Pfam" id="PF00293">
    <property type="entry name" value="NUDIX"/>
    <property type="match status" value="1"/>
</dbReference>
<dbReference type="InterPro" id="IPR039989">
    <property type="entry name" value="NUDT9"/>
</dbReference>
<accession>A0ABM1VQ24</accession>
<dbReference type="Pfam" id="PF25969">
    <property type="entry name" value="NUDT9_N"/>
    <property type="match status" value="1"/>
</dbReference>
<dbReference type="InterPro" id="IPR000086">
    <property type="entry name" value="NUDIX_hydrolase_dom"/>
</dbReference>
<dbReference type="GeneID" id="101855776"/>
<feature type="region of interest" description="Disordered" evidence="1">
    <location>
        <begin position="18"/>
        <end position="75"/>
    </location>
</feature>
<dbReference type="RefSeq" id="XP_035824516.1">
    <property type="nucleotide sequence ID" value="XM_035968623.1"/>
</dbReference>
<proteinExistence type="predicted"/>
<name>A0ABM1VQ24_APLCA</name>
<dbReference type="Proteomes" id="UP000694888">
    <property type="component" value="Unplaced"/>
</dbReference>
<dbReference type="SUPFAM" id="SSF55811">
    <property type="entry name" value="Nudix"/>
    <property type="match status" value="1"/>
</dbReference>
<dbReference type="PROSITE" id="PS51462">
    <property type="entry name" value="NUDIX"/>
    <property type="match status" value="1"/>
</dbReference>
<reference evidence="4" key="1">
    <citation type="submission" date="2025-08" db="UniProtKB">
        <authorList>
            <consortium name="RefSeq"/>
        </authorList>
    </citation>
    <scope>IDENTIFICATION</scope>
</reference>